<reference evidence="1 2" key="1">
    <citation type="submission" date="2019-04" db="EMBL/GenBank/DDBJ databases">
        <title>An improved genome assembly and genetic linkage map for asparagus bean, Vigna unguiculata ssp. sesquipedialis.</title>
        <authorList>
            <person name="Xia Q."/>
            <person name="Zhang R."/>
            <person name="Dong Y."/>
        </authorList>
    </citation>
    <scope>NUCLEOTIDE SEQUENCE [LARGE SCALE GENOMIC DNA]</scope>
    <source>
        <tissue evidence="1">Leaf</tissue>
    </source>
</reference>
<dbReference type="AlphaFoldDB" id="A0A4D6L3F0"/>
<dbReference type="Proteomes" id="UP000501690">
    <property type="component" value="Linkage Group LG2"/>
</dbReference>
<proteinExistence type="predicted"/>
<dbReference type="EMBL" id="CP039346">
    <property type="protein sequence ID" value="QCD83006.1"/>
    <property type="molecule type" value="Genomic_DNA"/>
</dbReference>
<name>A0A4D6L3F0_VIGUN</name>
<organism evidence="1 2">
    <name type="scientific">Vigna unguiculata</name>
    <name type="common">Cowpea</name>
    <dbReference type="NCBI Taxonomy" id="3917"/>
    <lineage>
        <taxon>Eukaryota</taxon>
        <taxon>Viridiplantae</taxon>
        <taxon>Streptophyta</taxon>
        <taxon>Embryophyta</taxon>
        <taxon>Tracheophyta</taxon>
        <taxon>Spermatophyta</taxon>
        <taxon>Magnoliopsida</taxon>
        <taxon>eudicotyledons</taxon>
        <taxon>Gunneridae</taxon>
        <taxon>Pentapetalae</taxon>
        <taxon>rosids</taxon>
        <taxon>fabids</taxon>
        <taxon>Fabales</taxon>
        <taxon>Fabaceae</taxon>
        <taxon>Papilionoideae</taxon>
        <taxon>50 kb inversion clade</taxon>
        <taxon>NPAAA clade</taxon>
        <taxon>indigoferoid/millettioid clade</taxon>
        <taxon>Phaseoleae</taxon>
        <taxon>Vigna</taxon>
    </lineage>
</organism>
<protein>
    <submittedName>
        <fullName evidence="1">Uncharacterized protein</fullName>
    </submittedName>
</protein>
<evidence type="ECO:0000313" key="2">
    <source>
        <dbReference type="Proteomes" id="UP000501690"/>
    </source>
</evidence>
<gene>
    <name evidence="1" type="ORF">DEO72_LG2g3348</name>
</gene>
<accession>A0A4D6L3F0</accession>
<sequence length="140" mass="15596">MHSRLRFLVRWSLVRHWRRRRARGSRQRRDLVRCWISRSLGSTGSWWFVVVAFRPCNGNMGLSVAVSCSFSAGEGLAAIAFADDLGGEDERNSVYGGASEVPLWLRVPGNRGIKVPPMASVDTRGQKPPFFASPQYASVS</sequence>
<keyword evidence="2" id="KW-1185">Reference proteome</keyword>
<evidence type="ECO:0000313" key="1">
    <source>
        <dbReference type="EMBL" id="QCD83006.1"/>
    </source>
</evidence>